<gene>
    <name evidence="2" type="ORF">TCEB3V08_LOCUS10633</name>
</gene>
<evidence type="ECO:0000256" key="1">
    <source>
        <dbReference type="SAM" id="MobiDB-lite"/>
    </source>
</evidence>
<accession>A0A7R9H7E7</accession>
<dbReference type="SUPFAM" id="SSF56672">
    <property type="entry name" value="DNA/RNA polymerases"/>
    <property type="match status" value="1"/>
</dbReference>
<dbReference type="EMBL" id="OC321838">
    <property type="protein sequence ID" value="CAD7410769.1"/>
    <property type="molecule type" value="Genomic_DNA"/>
</dbReference>
<dbReference type="GO" id="GO:0071897">
    <property type="term" value="P:DNA biosynthetic process"/>
    <property type="evidence" value="ECO:0007669"/>
    <property type="project" value="UniProtKB-ARBA"/>
</dbReference>
<dbReference type="AlphaFoldDB" id="A0A7R9H7E7"/>
<dbReference type="PANTHER" id="PTHR33050:SF7">
    <property type="entry name" value="RIBONUCLEASE H"/>
    <property type="match status" value="1"/>
</dbReference>
<protein>
    <submittedName>
        <fullName evidence="2">Uncharacterized protein</fullName>
    </submittedName>
</protein>
<evidence type="ECO:0000313" key="2">
    <source>
        <dbReference type="EMBL" id="CAD7410769.1"/>
    </source>
</evidence>
<organism evidence="2">
    <name type="scientific">Timema cristinae</name>
    <name type="common">Walking stick</name>
    <dbReference type="NCBI Taxonomy" id="61476"/>
    <lineage>
        <taxon>Eukaryota</taxon>
        <taxon>Metazoa</taxon>
        <taxon>Ecdysozoa</taxon>
        <taxon>Arthropoda</taxon>
        <taxon>Hexapoda</taxon>
        <taxon>Insecta</taxon>
        <taxon>Pterygota</taxon>
        <taxon>Neoptera</taxon>
        <taxon>Polyneoptera</taxon>
        <taxon>Phasmatodea</taxon>
        <taxon>Timematodea</taxon>
        <taxon>Timematoidea</taxon>
        <taxon>Timematidae</taxon>
        <taxon>Timema</taxon>
    </lineage>
</organism>
<feature type="region of interest" description="Disordered" evidence="1">
    <location>
        <begin position="24"/>
        <end position="46"/>
    </location>
</feature>
<name>A0A7R9H7E7_TIMCR</name>
<dbReference type="Gene3D" id="3.30.70.270">
    <property type="match status" value="1"/>
</dbReference>
<sequence length="312" mass="35408">METCDISLVKQEIVELIKTEPQNENEFDTCGQSGIKTEDESDTSNSVDDIVKTEIKQYDSSLRIMNSNIDHFTLVDKSEEDIVVHMVGNGNVKLKIVPRMLFYEDIVMHMEGDGIVKLKIVQRVLVQEDIVVHMVGDGNVKLKIVLRMLSPWMDFNNTLKFNLDKAGITLTKIPHDDWLWKVGLRSGFLQILVSKDTQRFTGIYYRRQKYSATHLSMGHALAPSILQNIAQEGIDYIKELDPSIGGIAYLENFLFHVTNPGTLEHIPEILMSLGFTTNKEKSSPKPLKQPTYFEFKIDTSSSTYKLTPVAHA</sequence>
<dbReference type="InterPro" id="IPR052055">
    <property type="entry name" value="Hepadnavirus_pol/RT"/>
</dbReference>
<proteinExistence type="predicted"/>
<dbReference type="InterPro" id="IPR043502">
    <property type="entry name" value="DNA/RNA_pol_sf"/>
</dbReference>
<reference evidence="2" key="1">
    <citation type="submission" date="2020-11" db="EMBL/GenBank/DDBJ databases">
        <authorList>
            <person name="Tran Van P."/>
        </authorList>
    </citation>
    <scope>NUCLEOTIDE SEQUENCE</scope>
</reference>
<feature type="compositionally biased region" description="Polar residues" evidence="1">
    <location>
        <begin position="24"/>
        <end position="35"/>
    </location>
</feature>
<dbReference type="Gene3D" id="3.10.10.10">
    <property type="entry name" value="HIV Type 1 Reverse Transcriptase, subunit A, domain 1"/>
    <property type="match status" value="1"/>
</dbReference>
<dbReference type="PANTHER" id="PTHR33050">
    <property type="entry name" value="REVERSE TRANSCRIPTASE DOMAIN-CONTAINING PROTEIN"/>
    <property type="match status" value="1"/>
</dbReference>
<dbReference type="InterPro" id="IPR043128">
    <property type="entry name" value="Rev_trsase/Diguanyl_cyclase"/>
</dbReference>